<evidence type="ECO:0000256" key="1">
    <source>
        <dbReference type="PROSITE-ProRule" id="PRU00110"/>
    </source>
</evidence>
<proteinExistence type="predicted"/>
<dbReference type="SUPFAM" id="SSF47226">
    <property type="entry name" value="Histidine-containing phosphotransfer domain, HPT domain"/>
    <property type="match status" value="1"/>
</dbReference>
<gene>
    <name evidence="3" type="ORF">HKN21_00650</name>
</gene>
<feature type="modified residue" description="Phosphohistidine" evidence="1">
    <location>
        <position position="62"/>
    </location>
</feature>
<evidence type="ECO:0000313" key="4">
    <source>
        <dbReference type="Proteomes" id="UP000547674"/>
    </source>
</evidence>
<dbReference type="GO" id="GO:0000160">
    <property type="term" value="P:phosphorelay signal transduction system"/>
    <property type="evidence" value="ECO:0007669"/>
    <property type="project" value="InterPro"/>
</dbReference>
<evidence type="ECO:0000313" key="3">
    <source>
        <dbReference type="EMBL" id="NNF05243.1"/>
    </source>
</evidence>
<accession>A0A7Y2H125</accession>
<dbReference type="AlphaFoldDB" id="A0A7Y2H125"/>
<dbReference type="Gene3D" id="1.20.120.160">
    <property type="entry name" value="HPT domain"/>
    <property type="match status" value="1"/>
</dbReference>
<dbReference type="InterPro" id="IPR036641">
    <property type="entry name" value="HPT_dom_sf"/>
</dbReference>
<name>A0A7Y2H125_UNCEI</name>
<organism evidence="3 4">
    <name type="scientific">Eiseniibacteriota bacterium</name>
    <dbReference type="NCBI Taxonomy" id="2212470"/>
    <lineage>
        <taxon>Bacteria</taxon>
        <taxon>Candidatus Eiseniibacteriota</taxon>
    </lineage>
</organism>
<dbReference type="Proteomes" id="UP000547674">
    <property type="component" value="Unassembled WGS sequence"/>
</dbReference>
<dbReference type="EMBL" id="JABDJR010000020">
    <property type="protein sequence ID" value="NNF05243.1"/>
    <property type="molecule type" value="Genomic_DNA"/>
</dbReference>
<keyword evidence="1" id="KW-0597">Phosphoprotein</keyword>
<reference evidence="3 4" key="1">
    <citation type="submission" date="2020-03" db="EMBL/GenBank/DDBJ databases">
        <title>Metabolic flexibility allows generalist bacteria to become dominant in a frequently disturbed ecosystem.</title>
        <authorList>
            <person name="Chen Y.-J."/>
            <person name="Leung P.M."/>
            <person name="Bay S.K."/>
            <person name="Hugenholtz P."/>
            <person name="Kessler A.J."/>
            <person name="Shelley G."/>
            <person name="Waite D.W."/>
            <person name="Cook P.L."/>
            <person name="Greening C."/>
        </authorList>
    </citation>
    <scope>NUCLEOTIDE SEQUENCE [LARGE SCALE GENOMIC DNA]</scope>
    <source>
        <strain evidence="3">SS_bin_28</strain>
    </source>
</reference>
<sequence length="122" mass="13553">MGNRDQVPLRFNFDRLFEVTSGDKNFEAKLVDEFIHGLPESVARLVSAIRNLDGDRALLESHALRGSAASLGAERLGQLSDHVHDMIGAGQLDIAMQQMKRLREESSAVVELLREYRLGHAA</sequence>
<dbReference type="Pfam" id="PF01627">
    <property type="entry name" value="Hpt"/>
    <property type="match status" value="1"/>
</dbReference>
<evidence type="ECO:0000259" key="2">
    <source>
        <dbReference type="PROSITE" id="PS50894"/>
    </source>
</evidence>
<dbReference type="InterPro" id="IPR008207">
    <property type="entry name" value="Sig_transdc_His_kin_Hpt_dom"/>
</dbReference>
<dbReference type="PROSITE" id="PS50894">
    <property type="entry name" value="HPT"/>
    <property type="match status" value="1"/>
</dbReference>
<comment type="caution">
    <text evidence="3">The sequence shown here is derived from an EMBL/GenBank/DDBJ whole genome shotgun (WGS) entry which is preliminary data.</text>
</comment>
<feature type="domain" description="HPt" evidence="2">
    <location>
        <begin position="23"/>
        <end position="116"/>
    </location>
</feature>
<protein>
    <submittedName>
        <fullName evidence="3">Hpt domain-containing protein</fullName>
    </submittedName>
</protein>